<organism evidence="3 4">
    <name type="scientific">Yaniella flava</name>
    <dbReference type="NCBI Taxonomy" id="287930"/>
    <lineage>
        <taxon>Bacteria</taxon>
        <taxon>Bacillati</taxon>
        <taxon>Actinomycetota</taxon>
        <taxon>Actinomycetes</taxon>
        <taxon>Micrococcales</taxon>
        <taxon>Micrococcaceae</taxon>
        <taxon>Yaniella</taxon>
    </lineage>
</organism>
<feature type="compositionally biased region" description="Pro residues" evidence="1">
    <location>
        <begin position="286"/>
        <end position="300"/>
    </location>
</feature>
<dbReference type="RefSeq" id="WP_343956999.1">
    <property type="nucleotide sequence ID" value="NZ_BAAAMN010000022.1"/>
</dbReference>
<comment type="caution">
    <text evidence="3">The sequence shown here is derived from an EMBL/GenBank/DDBJ whole genome shotgun (WGS) entry which is preliminary data.</text>
</comment>
<accession>A0ABP5FZI3</accession>
<keyword evidence="2" id="KW-0472">Membrane</keyword>
<feature type="region of interest" description="Disordered" evidence="1">
    <location>
        <begin position="369"/>
        <end position="422"/>
    </location>
</feature>
<reference evidence="4" key="1">
    <citation type="journal article" date="2019" name="Int. J. Syst. Evol. Microbiol.">
        <title>The Global Catalogue of Microorganisms (GCM) 10K type strain sequencing project: providing services to taxonomists for standard genome sequencing and annotation.</title>
        <authorList>
            <consortium name="The Broad Institute Genomics Platform"/>
            <consortium name="The Broad Institute Genome Sequencing Center for Infectious Disease"/>
            <person name="Wu L."/>
            <person name="Ma J."/>
        </authorList>
    </citation>
    <scope>NUCLEOTIDE SEQUENCE [LARGE SCALE GENOMIC DNA]</scope>
    <source>
        <strain evidence="4">JCM 13595</strain>
    </source>
</reference>
<feature type="compositionally biased region" description="Basic and acidic residues" evidence="1">
    <location>
        <begin position="256"/>
        <end position="274"/>
    </location>
</feature>
<feature type="transmembrane region" description="Helical" evidence="2">
    <location>
        <begin position="345"/>
        <end position="366"/>
    </location>
</feature>
<feature type="compositionally biased region" description="Acidic residues" evidence="1">
    <location>
        <begin position="236"/>
        <end position="246"/>
    </location>
</feature>
<dbReference type="Gene3D" id="2.60.120.260">
    <property type="entry name" value="Galactose-binding domain-like"/>
    <property type="match status" value="1"/>
</dbReference>
<feature type="compositionally biased region" description="Low complexity" evidence="1">
    <location>
        <begin position="276"/>
        <end position="285"/>
    </location>
</feature>
<dbReference type="Proteomes" id="UP001501461">
    <property type="component" value="Unassembled WGS sequence"/>
</dbReference>
<evidence type="ECO:0000313" key="3">
    <source>
        <dbReference type="EMBL" id="GAA2034769.1"/>
    </source>
</evidence>
<dbReference type="SUPFAM" id="SSF49785">
    <property type="entry name" value="Galactose-binding domain-like"/>
    <property type="match status" value="1"/>
</dbReference>
<feature type="compositionally biased region" description="Acidic residues" evidence="1">
    <location>
        <begin position="386"/>
        <end position="402"/>
    </location>
</feature>
<evidence type="ECO:0000256" key="1">
    <source>
        <dbReference type="SAM" id="MobiDB-lite"/>
    </source>
</evidence>
<keyword evidence="2" id="KW-1133">Transmembrane helix</keyword>
<keyword evidence="4" id="KW-1185">Reference proteome</keyword>
<dbReference type="EMBL" id="BAAAMN010000022">
    <property type="protein sequence ID" value="GAA2034769.1"/>
    <property type="molecule type" value="Genomic_DNA"/>
</dbReference>
<dbReference type="InterPro" id="IPR008979">
    <property type="entry name" value="Galactose-bd-like_sf"/>
</dbReference>
<evidence type="ECO:0008006" key="5">
    <source>
        <dbReference type="Google" id="ProtNLM"/>
    </source>
</evidence>
<sequence>MANIDEGAVLGGRYEITGRVMASAQRDQVLTGRDQVLNREVLILVASRENASQAAQSARQLATGERASSIQILDLGLSDDRTYLVAPGNADVEDLLALLTTEDVYVEPFFTEALGTELFGESRSNTPQTFEDDAEYYAELQDELSEEDQDSAKRPEFLNKLSDRIDDWLQDDSDDAPIAPGREESSSKGAGAAAAAGTAAAAGVAASSRDDSSRDESSDDDQTTDDAQHEDQSQDSVDDASDDDQSTESILPLIADEQKKSREPEPPADEERTQIVEPITQDQPQQQPPAATPPPPVEPLPPRDEAVHEGPTAVPPPPARGEPTAEEGYAIQYTDERQRSTWGRLLAGLLLIAVLVGAVVIIFQVLGAPDEDDPPVADEPTTQAPAEDEEDEPTEEETEEPAGPEPVPASVERVVPDSPGLSNGYDADLPAIVDGNQATAWHTLTFTSPQFGGFASNLALVVELEEQAPVSEVTISQSQGSGGAFTVAVSNEPDPEGGVMLTEGSFTGPEYTVDAHDSEGDPVEARYVIINFTELPTLSNTASADRPYGLRINEIEVN</sequence>
<evidence type="ECO:0000256" key="2">
    <source>
        <dbReference type="SAM" id="Phobius"/>
    </source>
</evidence>
<gene>
    <name evidence="3" type="ORF">GCM10009720_14260</name>
</gene>
<proteinExistence type="predicted"/>
<feature type="region of interest" description="Disordered" evidence="1">
    <location>
        <begin position="164"/>
        <end position="327"/>
    </location>
</feature>
<protein>
    <recommendedName>
        <fullName evidence="5">ABC transporter substrate-binding protein</fullName>
    </recommendedName>
</protein>
<feature type="compositionally biased region" description="Low complexity" evidence="1">
    <location>
        <begin position="187"/>
        <end position="207"/>
    </location>
</feature>
<evidence type="ECO:0000313" key="4">
    <source>
        <dbReference type="Proteomes" id="UP001501461"/>
    </source>
</evidence>
<name>A0ABP5FZI3_9MICC</name>
<keyword evidence="2" id="KW-0812">Transmembrane</keyword>